<protein>
    <submittedName>
        <fullName evidence="8">ComC/BlpC family leader-containing pheromone/bacteriocin</fullName>
    </submittedName>
</protein>
<dbReference type="RefSeq" id="WP_143468701.1">
    <property type="nucleotide sequence ID" value="NZ_JAAECQ010000005.1"/>
</dbReference>
<feature type="transmembrane region" description="Helical" evidence="7">
    <location>
        <begin position="26"/>
        <end position="47"/>
    </location>
</feature>
<proteinExistence type="inferred from homology"/>
<evidence type="ECO:0000256" key="1">
    <source>
        <dbReference type="ARBA" id="ARBA00002667"/>
    </source>
</evidence>
<dbReference type="InterPro" id="IPR004288">
    <property type="entry name" value="Competence_ComC"/>
</dbReference>
<comment type="function">
    <text evidence="1">Acts as a pheromone, induces cells to develop competence for genetic transformation.</text>
</comment>
<evidence type="ECO:0000313" key="9">
    <source>
        <dbReference type="Proteomes" id="UP001522450"/>
    </source>
</evidence>
<name>A0ABT0AVJ9_9LACT</name>
<evidence type="ECO:0000256" key="6">
    <source>
        <dbReference type="ARBA" id="ARBA00023287"/>
    </source>
</evidence>
<keyword evidence="5" id="KW-0588">Pheromone</keyword>
<keyword evidence="7" id="KW-0472">Membrane</keyword>
<keyword evidence="6" id="KW-0178">Competence</keyword>
<evidence type="ECO:0000256" key="2">
    <source>
        <dbReference type="ARBA" id="ARBA00004613"/>
    </source>
</evidence>
<dbReference type="Pfam" id="PF03047">
    <property type="entry name" value="ComC"/>
    <property type="match status" value="1"/>
</dbReference>
<comment type="caution">
    <text evidence="8">The sequence shown here is derived from an EMBL/GenBank/DDBJ whole genome shotgun (WGS) entry which is preliminary data.</text>
</comment>
<accession>A0ABT0AVJ9</accession>
<keyword evidence="7" id="KW-0812">Transmembrane</keyword>
<evidence type="ECO:0000313" key="8">
    <source>
        <dbReference type="EMBL" id="MCJ1990637.1"/>
    </source>
</evidence>
<sequence>MVKDSTLAQFQVIQEDELAEVVGGGIFVTLGIPLVISYGTGYVVGYVTNRKKVCN</sequence>
<dbReference type="EMBL" id="JAAECS010000014">
    <property type="protein sequence ID" value="MCJ1990637.1"/>
    <property type="molecule type" value="Genomic_DNA"/>
</dbReference>
<gene>
    <name evidence="8" type="ORF">GYN21_10475</name>
</gene>
<organism evidence="8 9">
    <name type="scientific">Pseudolactococcus carnosus</name>
    <dbReference type="NCBI Taxonomy" id="2749961"/>
    <lineage>
        <taxon>Bacteria</taxon>
        <taxon>Bacillati</taxon>
        <taxon>Bacillota</taxon>
        <taxon>Bacilli</taxon>
        <taxon>Lactobacillales</taxon>
        <taxon>Streptococcaceae</taxon>
        <taxon>Pseudolactococcus</taxon>
    </lineage>
</organism>
<reference evidence="8 9" key="1">
    <citation type="journal article" date="2022" name="Microbiol. Res.">
        <title>Comparative genome analysis, predicted lifestyle and antimicrobial strategies of Lactococcus carnosus and Lactococcus paracarnosus isolated from meat.</title>
        <authorList>
            <person name="Werum V."/>
            <person name="Ehrmann M."/>
            <person name="Vogel R."/>
            <person name="Hilgarth M."/>
        </authorList>
    </citation>
    <scope>NUCLEOTIDE SEQUENCE [LARGE SCALE GENOMIC DNA]</scope>
    <source>
        <strain evidence="8 9">TMW22177</strain>
    </source>
</reference>
<evidence type="ECO:0000256" key="3">
    <source>
        <dbReference type="ARBA" id="ARBA00009039"/>
    </source>
</evidence>
<dbReference type="Proteomes" id="UP001522450">
    <property type="component" value="Unassembled WGS sequence"/>
</dbReference>
<keyword evidence="7" id="KW-1133">Transmembrane helix</keyword>
<comment type="similarity">
    <text evidence="3">Belongs to the ComC family.</text>
</comment>
<evidence type="ECO:0000256" key="4">
    <source>
        <dbReference type="ARBA" id="ARBA00022525"/>
    </source>
</evidence>
<evidence type="ECO:0000256" key="7">
    <source>
        <dbReference type="SAM" id="Phobius"/>
    </source>
</evidence>
<comment type="subcellular location">
    <subcellularLocation>
        <location evidence="2">Secreted</location>
    </subcellularLocation>
</comment>
<keyword evidence="9" id="KW-1185">Reference proteome</keyword>
<evidence type="ECO:0000256" key="5">
    <source>
        <dbReference type="ARBA" id="ARBA00023044"/>
    </source>
</evidence>
<keyword evidence="4" id="KW-0964">Secreted</keyword>